<dbReference type="VEuPathDB" id="FungiDB:A1O9_01909"/>
<dbReference type="InterPro" id="IPR029071">
    <property type="entry name" value="Ubiquitin-like_domsf"/>
</dbReference>
<dbReference type="GeneID" id="25276855"/>
<keyword evidence="5" id="KW-1185">Reference proteome</keyword>
<feature type="compositionally biased region" description="Basic residues" evidence="3">
    <location>
        <begin position="97"/>
        <end position="111"/>
    </location>
</feature>
<dbReference type="OrthoDB" id="3881at2759"/>
<dbReference type="PANTHER" id="PTHR13042">
    <property type="entry name" value="UBIQUITIN-LIKE PROTEIN 5"/>
    <property type="match status" value="1"/>
</dbReference>
<gene>
    <name evidence="4" type="ORF">A1O9_01909</name>
</gene>
<proteinExistence type="predicted"/>
<dbReference type="Proteomes" id="UP000027920">
    <property type="component" value="Unassembled WGS sequence"/>
</dbReference>
<evidence type="ECO:0000256" key="2">
    <source>
        <dbReference type="ARBA" id="ARBA00022786"/>
    </source>
</evidence>
<dbReference type="SUPFAM" id="SSF54236">
    <property type="entry name" value="Ubiquitin-like"/>
    <property type="match status" value="1"/>
</dbReference>
<keyword evidence="2" id="KW-0833">Ubl conjugation pathway</keyword>
<dbReference type="InterPro" id="IPR039732">
    <property type="entry name" value="Hub1/Ubl5"/>
</dbReference>
<dbReference type="HOGENOM" id="CLU_077999_0_0_1"/>
<name>A0A072PJT6_9EURO</name>
<comment type="caution">
    <text evidence="4">The sequence shown here is derived from an EMBL/GenBank/DDBJ whole genome shotgun (WGS) entry which is preliminary data.</text>
</comment>
<feature type="compositionally biased region" description="Polar residues" evidence="3">
    <location>
        <begin position="1"/>
        <end position="15"/>
    </location>
</feature>
<feature type="compositionally biased region" description="Basic and acidic residues" evidence="3">
    <location>
        <begin position="133"/>
        <end position="150"/>
    </location>
</feature>
<organism evidence="4 5">
    <name type="scientific">Exophiala aquamarina CBS 119918</name>
    <dbReference type="NCBI Taxonomy" id="1182545"/>
    <lineage>
        <taxon>Eukaryota</taxon>
        <taxon>Fungi</taxon>
        <taxon>Dikarya</taxon>
        <taxon>Ascomycota</taxon>
        <taxon>Pezizomycotina</taxon>
        <taxon>Eurotiomycetes</taxon>
        <taxon>Chaetothyriomycetidae</taxon>
        <taxon>Chaetothyriales</taxon>
        <taxon>Herpotrichiellaceae</taxon>
        <taxon>Exophiala</taxon>
    </lineage>
</organism>
<evidence type="ECO:0000256" key="3">
    <source>
        <dbReference type="SAM" id="MobiDB-lite"/>
    </source>
</evidence>
<evidence type="ECO:0000256" key="1">
    <source>
        <dbReference type="ARBA" id="ARBA00014108"/>
    </source>
</evidence>
<sequence>MANSEPENRCASSHSKPGDEKEPGSPTQDQRRQRSRSPRRDRDRDRQGDRPRRKDAGFKWKDRRRDHDRDRDGRRDRDRDRDRDSGLQRGYRDHYRPRSRSRSPPPRRRSPRRYDNDNEREDKGLSNVLDAKGGADRNSKNEKERKEKKPAAAPPQAVTQPMIIVYVNDRLGTKKAIPCYPTDPIKDFKVIVASMIGRQPHEILLKRQGERPFKDQLTLQDYGVSNNVQLDLEVDTGD</sequence>
<evidence type="ECO:0000313" key="4">
    <source>
        <dbReference type="EMBL" id="KEF60349.1"/>
    </source>
</evidence>
<accession>A0A072PJT6</accession>
<feature type="region of interest" description="Disordered" evidence="3">
    <location>
        <begin position="1"/>
        <end position="158"/>
    </location>
</feature>
<evidence type="ECO:0000313" key="5">
    <source>
        <dbReference type="Proteomes" id="UP000027920"/>
    </source>
</evidence>
<feature type="compositionally biased region" description="Basic and acidic residues" evidence="3">
    <location>
        <begin position="112"/>
        <end position="124"/>
    </location>
</feature>
<reference evidence="4 5" key="1">
    <citation type="submission" date="2013-03" db="EMBL/GenBank/DDBJ databases">
        <title>The Genome Sequence of Exophiala aquamarina CBS 119918.</title>
        <authorList>
            <consortium name="The Broad Institute Genomics Platform"/>
            <person name="Cuomo C."/>
            <person name="de Hoog S."/>
            <person name="Gorbushina A."/>
            <person name="Walker B."/>
            <person name="Young S.K."/>
            <person name="Zeng Q."/>
            <person name="Gargeya S."/>
            <person name="Fitzgerald M."/>
            <person name="Haas B."/>
            <person name="Abouelleil A."/>
            <person name="Allen A.W."/>
            <person name="Alvarado L."/>
            <person name="Arachchi H.M."/>
            <person name="Berlin A.M."/>
            <person name="Chapman S.B."/>
            <person name="Gainer-Dewar J."/>
            <person name="Goldberg J."/>
            <person name="Griggs A."/>
            <person name="Gujja S."/>
            <person name="Hansen M."/>
            <person name="Howarth C."/>
            <person name="Imamovic A."/>
            <person name="Ireland A."/>
            <person name="Larimer J."/>
            <person name="McCowan C."/>
            <person name="Murphy C."/>
            <person name="Pearson M."/>
            <person name="Poon T.W."/>
            <person name="Priest M."/>
            <person name="Roberts A."/>
            <person name="Saif S."/>
            <person name="Shea T."/>
            <person name="Sisk P."/>
            <person name="Sykes S."/>
            <person name="Wortman J."/>
            <person name="Nusbaum C."/>
            <person name="Birren B."/>
        </authorList>
    </citation>
    <scope>NUCLEOTIDE SEQUENCE [LARGE SCALE GENOMIC DNA]</scope>
    <source>
        <strain evidence="4 5">CBS 119918</strain>
    </source>
</reference>
<dbReference type="STRING" id="1182545.A0A072PJT6"/>
<feature type="compositionally biased region" description="Basic and acidic residues" evidence="3">
    <location>
        <begin position="38"/>
        <end position="96"/>
    </location>
</feature>
<protein>
    <recommendedName>
        <fullName evidence="1">Ubiquitin-like modifier HUB1</fullName>
    </recommendedName>
</protein>
<dbReference type="EMBL" id="AMGV01000002">
    <property type="protein sequence ID" value="KEF60349.1"/>
    <property type="molecule type" value="Genomic_DNA"/>
</dbReference>
<dbReference type="AlphaFoldDB" id="A0A072PJT6"/>
<dbReference type="RefSeq" id="XP_013262939.1">
    <property type="nucleotide sequence ID" value="XM_013407485.1"/>
</dbReference>
<dbReference type="Gene3D" id="3.10.20.90">
    <property type="entry name" value="Phosphatidylinositol 3-kinase Catalytic Subunit, Chain A, domain 1"/>
    <property type="match status" value="1"/>
</dbReference>